<dbReference type="PANTHER" id="PTHR48228">
    <property type="entry name" value="SUCCINYL-COA--D-CITRAMALATE COA-TRANSFERASE"/>
    <property type="match status" value="1"/>
</dbReference>
<dbReference type="EMBL" id="CP010725">
    <property type="protein sequence ID" value="AUQ97837.1"/>
    <property type="molecule type" value="Genomic_DNA"/>
</dbReference>
<reference evidence="1 2" key="1">
    <citation type="journal article" date="2017" name="Front. Microbiol.">
        <title>Phaeobacter piscinae sp. nov., a species of the Roseobacter group and potential aquaculture probiont.</title>
        <authorList>
            <person name="Sonnenschein E.C."/>
            <person name="Phippen C.B.W."/>
            <person name="Nielsen K.F."/>
            <person name="Mateiu R.V."/>
            <person name="Melchiorsen J."/>
            <person name="Gram L."/>
            <person name="Overmann J."/>
            <person name="Freese H.M."/>
        </authorList>
    </citation>
    <scope>NUCLEOTIDE SEQUENCE [LARGE SCALE GENOMIC DNA]</scope>
    <source>
        <strain evidence="1 2">P88</strain>
    </source>
</reference>
<dbReference type="InterPro" id="IPR050509">
    <property type="entry name" value="CoA-transferase_III"/>
</dbReference>
<evidence type="ECO:0000313" key="2">
    <source>
        <dbReference type="Proteomes" id="UP000236447"/>
    </source>
</evidence>
<accession>A0A2I7K5E8</accession>
<dbReference type="Gene3D" id="3.40.50.10540">
    <property type="entry name" value="Crotonobetainyl-coa:carnitine coa-transferase, domain 1"/>
    <property type="match status" value="1"/>
</dbReference>
<sequence>MRDFPSHNMFRVIPGDHWPSCYAVAELANRSLAAVGVALAELMKATNLSGQALPITLDQRRAALWFRYSFRPQGWEMPNLWDPLAGDYHTEDGWIRLHTNLPHHRAAALNVLGCNPEPEAVRDAVAQQPGDALEQAIVAAGGVAAAMRSAAEWQAHPQGQAVASEPLIAWTNARPIHMRERPSATSERPLAGLRVLDLTRVLAGPVATRTLAAFGATVLRIDPPGWDEPGVLQDISLGKQMSSLDLRTDHGRDQFEALLAKADVLVHGFRPSALEGLGYDGPKLRKLAPNLIDVRLNAYGWSGPWAKRRGFDSLVQMSSGIAERGQHWAASGQITPDTAAKPVPLPVQALDHATGYLMAAAVLNALTKASQGDPVGDARLSLARTAHALATLTEHHGDDSSPAVPLMGALDADYSNHIEQTSWGPGHRLLPPLKVGETTMRWDQPATASGTAAPNWPG</sequence>
<gene>
    <name evidence="1" type="ORF">PhaeoP88_00435</name>
</gene>
<organism evidence="1 2">
    <name type="scientific">Phaeobacter inhibens</name>
    <dbReference type="NCBI Taxonomy" id="221822"/>
    <lineage>
        <taxon>Bacteria</taxon>
        <taxon>Pseudomonadati</taxon>
        <taxon>Pseudomonadota</taxon>
        <taxon>Alphaproteobacteria</taxon>
        <taxon>Rhodobacterales</taxon>
        <taxon>Roseobacteraceae</taxon>
        <taxon>Phaeobacter</taxon>
    </lineage>
</organism>
<reference evidence="1 2" key="2">
    <citation type="journal article" date="2017" name="Genome Biol. Evol.">
        <title>Trajectories and Drivers of Genome Evolution in Surface-Associated Marine Phaeobacter.</title>
        <authorList>
            <person name="Freese H.M."/>
            <person name="Sikorski J."/>
            <person name="Bunk B."/>
            <person name="Scheuner C."/>
            <person name="Meier-Kolthoff J.P."/>
            <person name="Sproer C."/>
            <person name="Gram L."/>
            <person name="Overmann J."/>
        </authorList>
    </citation>
    <scope>NUCLEOTIDE SEQUENCE [LARGE SCALE GENOMIC DNA]</scope>
    <source>
        <strain evidence="1 2">P88</strain>
    </source>
</reference>
<keyword evidence="1" id="KW-0808">Transferase</keyword>
<dbReference type="Pfam" id="PF02515">
    <property type="entry name" value="CoA_transf_3"/>
    <property type="match status" value="1"/>
</dbReference>
<proteinExistence type="predicted"/>
<name>A0A2I7K5E8_9RHOB</name>
<dbReference type="GO" id="GO:0016740">
    <property type="term" value="F:transferase activity"/>
    <property type="evidence" value="ECO:0007669"/>
    <property type="project" value="UniProtKB-KW"/>
</dbReference>
<protein>
    <submittedName>
        <fullName evidence="1">Putative acyl-CoA transferase/carnitine dehydratase</fullName>
    </submittedName>
</protein>
<dbReference type="RefSeq" id="WP_102882983.1">
    <property type="nucleotide sequence ID" value="NZ_CP010725.1"/>
</dbReference>
<dbReference type="PANTHER" id="PTHR48228:SF4">
    <property type="entry name" value="BLR3030 PROTEIN"/>
    <property type="match status" value="1"/>
</dbReference>
<dbReference type="Proteomes" id="UP000236447">
    <property type="component" value="Chromosome"/>
</dbReference>
<dbReference type="SUPFAM" id="SSF89796">
    <property type="entry name" value="CoA-transferase family III (CaiB/BaiF)"/>
    <property type="match status" value="2"/>
</dbReference>
<dbReference type="AlphaFoldDB" id="A0A2I7K5E8"/>
<dbReference type="InterPro" id="IPR003673">
    <property type="entry name" value="CoA-Trfase_fam_III"/>
</dbReference>
<evidence type="ECO:0000313" key="1">
    <source>
        <dbReference type="EMBL" id="AUQ97837.1"/>
    </source>
</evidence>
<dbReference type="InterPro" id="IPR023606">
    <property type="entry name" value="CoA-Trfase_III_dom_1_sf"/>
</dbReference>